<keyword evidence="4 9" id="KW-0004">4Fe-4S</keyword>
<keyword evidence="7 9" id="KW-0408">Iron</keyword>
<evidence type="ECO:0000259" key="11">
    <source>
        <dbReference type="PROSITE" id="PS51373"/>
    </source>
</evidence>
<dbReference type="RefSeq" id="WP_090486931.1">
    <property type="nucleotide sequence ID" value="NZ_FOUO01000017.1"/>
</dbReference>
<evidence type="ECO:0000256" key="7">
    <source>
        <dbReference type="ARBA" id="ARBA00023004"/>
    </source>
</evidence>
<dbReference type="InterPro" id="IPR000170">
    <property type="entry name" value="High_potential_FeS_prot"/>
</dbReference>
<sequence length="110" mass="11971">MNNTHRERRQFLKLATTGLAAAPLAGLGMATAASAQEQLPHLDEESEEARALNYRHDATQVDHPEYQEGQNCGNCLLYTDPSAKEWGPCAVFPGKLVAEGGWCTAYVPRG</sequence>
<dbReference type="InterPro" id="IPR006311">
    <property type="entry name" value="TAT_signal"/>
</dbReference>
<feature type="domain" description="High potential iron-sulfur proteins family profile" evidence="11">
    <location>
        <begin position="36"/>
        <end position="110"/>
    </location>
</feature>
<dbReference type="AlphaFoldDB" id="A0A1I4SIL9"/>
<evidence type="ECO:0000256" key="2">
    <source>
        <dbReference type="ARBA" id="ARBA00011738"/>
    </source>
</evidence>
<evidence type="ECO:0000256" key="6">
    <source>
        <dbReference type="ARBA" id="ARBA00022982"/>
    </source>
</evidence>
<proteinExistence type="inferred from homology"/>
<name>A0A1I4SIL9_ECTMO</name>
<dbReference type="GO" id="GO:0051539">
    <property type="term" value="F:4 iron, 4 sulfur cluster binding"/>
    <property type="evidence" value="ECO:0007669"/>
    <property type="project" value="UniProtKB-KW"/>
</dbReference>
<feature type="chain" id="PRO_5011710754" description="High-potential iron-sulfur protein" evidence="10">
    <location>
        <begin position="36"/>
        <end position="110"/>
    </location>
</feature>
<reference evidence="12 13" key="1">
    <citation type="submission" date="2016-10" db="EMBL/GenBank/DDBJ databases">
        <authorList>
            <person name="de Groot N.N."/>
        </authorList>
    </citation>
    <scope>NUCLEOTIDE SEQUENCE [LARGE SCALE GENOMIC DNA]</scope>
    <source>
        <strain evidence="12 13">DSM 4180</strain>
    </source>
</reference>
<comment type="similarity">
    <text evidence="9">Belongs to the high-potential iron-sulfur protein (HiPIP) family.</text>
</comment>
<comment type="function">
    <text evidence="1 9">Specific class of high-redox-potential 4Fe-4S ferredoxins. Functions in anaerobic electron transport in most purple and in some other photosynthetic bacteria and in at least one genus (Paracoccus) of halophilic, denitrifying bacteria.</text>
</comment>
<evidence type="ECO:0000256" key="4">
    <source>
        <dbReference type="ARBA" id="ARBA00022485"/>
    </source>
</evidence>
<dbReference type="Pfam" id="PF01355">
    <property type="entry name" value="HIPIP"/>
    <property type="match status" value="1"/>
</dbReference>
<evidence type="ECO:0000256" key="10">
    <source>
        <dbReference type="SAM" id="SignalP"/>
    </source>
</evidence>
<keyword evidence="10" id="KW-0732">Signal</keyword>
<dbReference type="SUPFAM" id="SSF57652">
    <property type="entry name" value="HIPIP (high potential iron protein)"/>
    <property type="match status" value="1"/>
</dbReference>
<dbReference type="PROSITE" id="PS51318">
    <property type="entry name" value="TAT"/>
    <property type="match status" value="1"/>
</dbReference>
<dbReference type="STRING" id="195064.SAMN05421721_11720"/>
<organism evidence="12 13">
    <name type="scientific">Ectothiorhodospira mobilis</name>
    <dbReference type="NCBI Taxonomy" id="195064"/>
    <lineage>
        <taxon>Bacteria</taxon>
        <taxon>Pseudomonadati</taxon>
        <taxon>Pseudomonadota</taxon>
        <taxon>Gammaproteobacteria</taxon>
        <taxon>Chromatiales</taxon>
        <taxon>Ectothiorhodospiraceae</taxon>
        <taxon>Ectothiorhodospira</taxon>
    </lineage>
</organism>
<dbReference type="InterPro" id="IPR036369">
    <property type="entry name" value="HIPIP_sf"/>
</dbReference>
<dbReference type="Proteomes" id="UP000199556">
    <property type="component" value="Unassembled WGS sequence"/>
</dbReference>
<dbReference type="GO" id="GO:0009055">
    <property type="term" value="F:electron transfer activity"/>
    <property type="evidence" value="ECO:0007669"/>
    <property type="project" value="InterPro"/>
</dbReference>
<keyword evidence="6 9" id="KW-0249">Electron transport</keyword>
<dbReference type="OrthoDB" id="5298540at2"/>
<evidence type="ECO:0000256" key="5">
    <source>
        <dbReference type="ARBA" id="ARBA00022723"/>
    </source>
</evidence>
<evidence type="ECO:0000313" key="13">
    <source>
        <dbReference type="Proteomes" id="UP000199556"/>
    </source>
</evidence>
<evidence type="ECO:0000256" key="8">
    <source>
        <dbReference type="ARBA" id="ARBA00023014"/>
    </source>
</evidence>
<comment type="subunit">
    <text evidence="2 9">Homodimer.</text>
</comment>
<accession>A0A1I4SIL9</accession>
<evidence type="ECO:0000256" key="3">
    <source>
        <dbReference type="ARBA" id="ARBA00022448"/>
    </source>
</evidence>
<feature type="signal peptide" evidence="10">
    <location>
        <begin position="1"/>
        <end position="35"/>
    </location>
</feature>
<evidence type="ECO:0000256" key="1">
    <source>
        <dbReference type="ARBA" id="ARBA00002137"/>
    </source>
</evidence>
<dbReference type="GO" id="GO:0019646">
    <property type="term" value="P:aerobic electron transport chain"/>
    <property type="evidence" value="ECO:0007669"/>
    <property type="project" value="InterPro"/>
</dbReference>
<keyword evidence="13" id="KW-1185">Reference proteome</keyword>
<dbReference type="EMBL" id="FOUO01000017">
    <property type="protein sequence ID" value="SFM64160.1"/>
    <property type="molecule type" value="Genomic_DNA"/>
</dbReference>
<keyword evidence="8 9" id="KW-0411">Iron-sulfur</keyword>
<keyword evidence="3 9" id="KW-0813">Transport</keyword>
<evidence type="ECO:0000313" key="12">
    <source>
        <dbReference type="EMBL" id="SFM64160.1"/>
    </source>
</evidence>
<evidence type="ECO:0000256" key="9">
    <source>
        <dbReference type="RuleBase" id="RU000620"/>
    </source>
</evidence>
<protein>
    <recommendedName>
        <fullName evidence="9">High-potential iron-sulfur protein</fullName>
        <shortName evidence="9">HiPIP</shortName>
    </recommendedName>
</protein>
<gene>
    <name evidence="12" type="ORF">SAMN05421721_11720</name>
</gene>
<keyword evidence="5 9" id="KW-0479">Metal-binding</keyword>
<dbReference type="PROSITE" id="PS51373">
    <property type="entry name" value="HIPIP"/>
    <property type="match status" value="1"/>
</dbReference>
<dbReference type="Gene3D" id="4.10.490.10">
    <property type="entry name" value="High potential iron-sulphur protein"/>
    <property type="match status" value="1"/>
</dbReference>
<dbReference type="GO" id="GO:0046872">
    <property type="term" value="F:metal ion binding"/>
    <property type="evidence" value="ECO:0007669"/>
    <property type="project" value="UniProtKB-KW"/>
</dbReference>